<dbReference type="NCBIfam" id="NF012211">
    <property type="entry name" value="tand_rpt_95"/>
    <property type="match status" value="7"/>
</dbReference>
<evidence type="ECO:0000256" key="1">
    <source>
        <dbReference type="ARBA" id="ARBA00022512"/>
    </source>
</evidence>
<dbReference type="PROSITE" id="PS51318">
    <property type="entry name" value="TAT"/>
    <property type="match status" value="1"/>
</dbReference>
<keyword evidence="6" id="KW-0812">Transmembrane</keyword>
<dbReference type="Pfam" id="PF19076">
    <property type="entry name" value="CshA_repeat"/>
    <property type="match status" value="17"/>
</dbReference>
<dbReference type="RefSeq" id="WP_380056196.1">
    <property type="nucleotide sequence ID" value="NZ_JBHLTC010000041.1"/>
</dbReference>
<evidence type="ECO:0000313" key="9">
    <source>
        <dbReference type="EMBL" id="MFC0628957.1"/>
    </source>
</evidence>
<feature type="chain" id="PRO_5045336909" evidence="7">
    <location>
        <begin position="34"/>
        <end position="2251"/>
    </location>
</feature>
<feature type="region of interest" description="Disordered" evidence="5">
    <location>
        <begin position="2100"/>
        <end position="2119"/>
    </location>
</feature>
<dbReference type="InterPro" id="IPR026395">
    <property type="entry name" value="CshA_fibril"/>
</dbReference>
<evidence type="ECO:0000256" key="5">
    <source>
        <dbReference type="SAM" id="MobiDB-lite"/>
    </source>
</evidence>
<dbReference type="InterPro" id="IPR019931">
    <property type="entry name" value="LPXTG_anchor"/>
</dbReference>
<dbReference type="InterPro" id="IPR006311">
    <property type="entry name" value="TAT_signal"/>
</dbReference>
<evidence type="ECO:0000256" key="6">
    <source>
        <dbReference type="SAM" id="Phobius"/>
    </source>
</evidence>
<dbReference type="PROSITE" id="PS50847">
    <property type="entry name" value="GRAM_POS_ANCHORING"/>
    <property type="match status" value="1"/>
</dbReference>
<keyword evidence="4" id="KW-0572">Peptidoglycan-anchor</keyword>
<keyword evidence="1" id="KW-0134">Cell wall</keyword>
<evidence type="ECO:0000313" key="10">
    <source>
        <dbReference type="Proteomes" id="UP001589890"/>
    </source>
</evidence>
<accession>A0ABV6QZD1</accession>
<keyword evidence="3 7" id="KW-0732">Signal</keyword>
<feature type="compositionally biased region" description="Polar residues" evidence="5">
    <location>
        <begin position="290"/>
        <end position="300"/>
    </location>
</feature>
<feature type="region of interest" description="Disordered" evidence="5">
    <location>
        <begin position="742"/>
        <end position="766"/>
    </location>
</feature>
<dbReference type="Pfam" id="PF00746">
    <property type="entry name" value="Gram_pos_anchor"/>
    <property type="match status" value="1"/>
</dbReference>
<comment type="caution">
    <text evidence="9">The sequence shown here is derived from an EMBL/GenBank/DDBJ whole genome shotgun (WGS) entry which is preliminary data.</text>
</comment>
<keyword evidence="6" id="KW-1133">Transmembrane helix</keyword>
<keyword evidence="10" id="KW-1185">Reference proteome</keyword>
<dbReference type="NCBIfam" id="TIGR04225">
    <property type="entry name" value="CshA_fibril_rpt"/>
    <property type="match status" value="16"/>
</dbReference>
<gene>
    <name evidence="9" type="ORF">ACFFGN_33135</name>
</gene>
<evidence type="ECO:0000256" key="2">
    <source>
        <dbReference type="ARBA" id="ARBA00022525"/>
    </source>
</evidence>
<dbReference type="NCBIfam" id="TIGR01167">
    <property type="entry name" value="LPXTG_anchor"/>
    <property type="match status" value="1"/>
</dbReference>
<evidence type="ECO:0000256" key="7">
    <source>
        <dbReference type="SAM" id="SignalP"/>
    </source>
</evidence>
<evidence type="ECO:0000259" key="8">
    <source>
        <dbReference type="PROSITE" id="PS50847"/>
    </source>
</evidence>
<keyword evidence="6" id="KW-0472">Membrane</keyword>
<name>A0ABV6QZD1_9ACTN</name>
<keyword evidence="2" id="KW-0964">Secreted</keyword>
<sequence>MYLTAGARRRRALIAAAAALGLIVLGASPAAMAYQVPDTAFTQGATSGTGTMPGSALTQTISTTGKTGILAATTAGARGTTAATYSPGIATTTPAQDIIVNTGDCASTGTCSNRGTVTITFSQPVLNPILHMAGIGGVSTESVGGTATAQSELHAIFTLATAGVTLSKASTGNNLAVTSNTITATNHDTSPSCISTSTGTGGPAAGATAACGSVQVTGLVTSLTFNMTAIFTKNPSLPAHNQASSGDGISIVASVGQDFGDAPASYDAGNAARAVLSNLKLGSTVTEDNQNVANSATSPNAGASATGDGGDDGVTLTPILTTATTYSATVALSGATKPGQVCGWIDFNKSGTFQVGERACAAVASGQTSATLTWPGLSGLTAGATYARFRVGYTTAQVQSPTGASDSGEVEDYPFTIVAPQPPTATPDTDTTPQDVNVTVNPLTNDAAGTGAVLVPGSVVLRDPADGTFKKTVTIPGEGTYTVAADGQVTFDPLPAFTGTATPVTYRVADNAGQTATSTITITVAPVKPDAVNDTETTPFNTPITVGVLTNDKPGHPSAPLVPDSVCIVSGANCVKTLTTPQGSYTVNANGTITFDPADGYTGTTPPITYRVADDNGTTDTATLVITVPAPGKPAATPDTDTTKQDVNVTVNPLTNDTAGTGAVLVPGSVCFPAGDECVKTLTVPGEGTYTVQPNGTVVFDPLPSFTGEAKPVPYRVSDNAGQTATSTITITVTPIKPDAVNDTNTTPYNTPVTTSVLTNDKPGDPTAPLVPASVCIVVGTECEKTRTVPDEGTYTVNPDGTIKFDPVPGFTGPTTPITYRVTDDNGSTDTATLIITVTLPAPPVAVPDEGTTPQNVNITISPLGNDSASPGVTLVPGSVVLRDPADGTFKKTVTIPGEGTYTVQPDGKVVFDPLPQFTGPATSIGYRVTDTTGQTAESTIAITVTPVTPEAVSDSRTTPYKTPVTIPVLENDKPGSDTTSLNPASVCIVDGTECVKTLTVPGEGTYAVNPDGTVKFTPVDGFRGTTTSVTYEVKDSNGTPTRAQITVSVEAPAPPVANPDENTTPQGQLVNTGVLGNDQPGPTGSPLVPGSVCLVDGDTCGKTRTVPGEGTYTVKDNGSIDFQPVPGFTGEAKPVDYRVTDGNGANASSTLTITVTPVKPDAVDDSATTPYDTPITVPLLGNDNPGNPAVPLVPGSVCLISGDTCVKTLTVPDEGTYTVNPDGSIKFDPLPTFTGKATPQTYRVADENGTTATAVVTITVTPPPAPEAKPDTGTTPQNVNITVSPLTNDEAGTGTTLVPGSLCLISGETCVKTLTVPGEGTYTVAPDGKVTFDPLPTFTGEAKPVPYRVTDSLGRTATSTITITVTPITPQAVDDKGTTPHDTPVTVPVLTNDDPGAPTVPLVPGSVCLVAGDECLKTRTVPGEGTYTVNPDGSIKFDPLPTFSGPATPVTYRVSDENGTTDTAKLTITVGEAPDADPDNGTTPQNVDITVDPLTNDKPGTGADLVPGSVCLVDGGDCVKTWEVPGEGTYTVAPDGKVTFDPLPSFTGTATPVTYQVKDTDGLTATSTIGITVTPIKPTAVDDATTTPFDTPVTVPVLGNDKPGADTAPLVPGSVKLKDPADGEYKATVTVPGEGTYTVDPNGSVTFTPVNGFEGVTTPLTYQVEDGNGTPATALLTVTVGDAPDANPDTGTTKQNVNVTVDPLTNDKPGSGATLVPGSVQVFDEGTQTWGKTATVPGEGKYTVDPVTGQITFDPEPGFTGQSSVPYRVSDSDKHTAASTVTITVAPIKPVATDDLATTPFNTPVTVPVVANDKAGDPSAPLVPSSVMLIDPATGSAVSTLKVPGEGTFTVQPDGGIRFVPEPGFTGTTTPVTYRISDTNGTPTTATLTVTIGVKPVAVPDTKTTKQDVPVTVDPLANDKPGGGAKLDPSTLCLISAGKCVQKLVVPGEGTYTVKDGKVVFDPLPDFTGKATPVTYEVKDSNGNPARSTIGITVTPIRPDAVDDVRKTPFNTPITVGVLGNDKAGDSTAPLVPGSVCLVSGTKCVKTLTVPGEGKYVVNANGTITFTPVKGFTGQTQVPYRVTDANGSTAKATLTITVGKPGGAKAEPDSGNGRPGKPIVINPLANDKPSTGAMWKPGTVCLITSTGDCVKKVVVPDVGTWTVQKDGTVRFVSDPDYTGTARIGYRVTDTDGVTVESRITIKVGDQPAPPPDDEEELPDTGGPSTLFFTLGALLVAMGGALLMMARRRRP</sequence>
<dbReference type="Gene3D" id="2.60.40.2810">
    <property type="match status" value="1"/>
</dbReference>
<evidence type="ECO:0000256" key="4">
    <source>
        <dbReference type="ARBA" id="ARBA00023088"/>
    </source>
</evidence>
<protein>
    <submittedName>
        <fullName evidence="9">Ig-like domain-containing protein</fullName>
    </submittedName>
</protein>
<reference evidence="9 10" key="1">
    <citation type="submission" date="2024-09" db="EMBL/GenBank/DDBJ databases">
        <authorList>
            <person name="Sun Q."/>
            <person name="Mori K."/>
        </authorList>
    </citation>
    <scope>NUCLEOTIDE SEQUENCE [LARGE SCALE GENOMIC DNA]</scope>
    <source>
        <strain evidence="9 10">CGMCC 1.15906</strain>
    </source>
</reference>
<dbReference type="Pfam" id="PF20009">
    <property type="entry name" value="GEVED"/>
    <property type="match status" value="1"/>
</dbReference>
<evidence type="ECO:0000256" key="3">
    <source>
        <dbReference type="ARBA" id="ARBA00022729"/>
    </source>
</evidence>
<dbReference type="EMBL" id="JBHLTC010000041">
    <property type="protein sequence ID" value="MFC0628957.1"/>
    <property type="molecule type" value="Genomic_DNA"/>
</dbReference>
<feature type="domain" description="Gram-positive cocci surface proteins LPxTG" evidence="8">
    <location>
        <begin position="2218"/>
        <end position="2251"/>
    </location>
</feature>
<dbReference type="Proteomes" id="UP001589890">
    <property type="component" value="Unassembled WGS sequence"/>
</dbReference>
<proteinExistence type="predicted"/>
<feature type="compositionally biased region" description="Low complexity" evidence="5">
    <location>
        <begin position="742"/>
        <end position="755"/>
    </location>
</feature>
<organism evidence="9 10">
    <name type="scientific">Kribbella deserti</name>
    <dbReference type="NCBI Taxonomy" id="1926257"/>
    <lineage>
        <taxon>Bacteria</taxon>
        <taxon>Bacillati</taxon>
        <taxon>Actinomycetota</taxon>
        <taxon>Actinomycetes</taxon>
        <taxon>Propionibacteriales</taxon>
        <taxon>Kribbellaceae</taxon>
        <taxon>Kribbella</taxon>
    </lineage>
</organism>
<feature type="transmembrane region" description="Helical" evidence="6">
    <location>
        <begin position="2227"/>
        <end position="2246"/>
    </location>
</feature>
<feature type="region of interest" description="Disordered" evidence="5">
    <location>
        <begin position="290"/>
        <end position="310"/>
    </location>
</feature>
<dbReference type="InterPro" id="IPR045474">
    <property type="entry name" value="GEVED"/>
</dbReference>
<feature type="signal peptide" evidence="7">
    <location>
        <begin position="1"/>
        <end position="33"/>
    </location>
</feature>